<reference evidence="2" key="1">
    <citation type="submission" date="2014-04" db="EMBL/GenBank/DDBJ databases">
        <title>Evolutionary Origins and Diversification of the Mycorrhizal Mutualists.</title>
        <authorList>
            <consortium name="DOE Joint Genome Institute"/>
            <consortium name="Mycorrhizal Genomics Consortium"/>
            <person name="Kohler A."/>
            <person name="Kuo A."/>
            <person name="Nagy L.G."/>
            <person name="Floudas D."/>
            <person name="Copeland A."/>
            <person name="Barry K.W."/>
            <person name="Cichocki N."/>
            <person name="Veneault-Fourrey C."/>
            <person name="LaButti K."/>
            <person name="Lindquist E.A."/>
            <person name="Lipzen A."/>
            <person name="Lundell T."/>
            <person name="Morin E."/>
            <person name="Murat C."/>
            <person name="Riley R."/>
            <person name="Ohm R."/>
            <person name="Sun H."/>
            <person name="Tunlid A."/>
            <person name="Henrissat B."/>
            <person name="Grigoriev I.V."/>
            <person name="Hibbett D.S."/>
            <person name="Martin F."/>
        </authorList>
    </citation>
    <scope>NUCLEOTIDE SEQUENCE [LARGE SCALE GENOMIC DNA]</scope>
    <source>
        <strain evidence="2">FD-334 SS-4</strain>
    </source>
</reference>
<accession>A0A0D2LAR9</accession>
<dbReference type="AlphaFoldDB" id="A0A0D2LAR9"/>
<dbReference type="Proteomes" id="UP000054270">
    <property type="component" value="Unassembled WGS sequence"/>
</dbReference>
<dbReference type="EMBL" id="KN817537">
    <property type="protein sequence ID" value="KJA24327.1"/>
    <property type="molecule type" value="Genomic_DNA"/>
</dbReference>
<organism evidence="1 2">
    <name type="scientific">Hypholoma sublateritium (strain FD-334 SS-4)</name>
    <dbReference type="NCBI Taxonomy" id="945553"/>
    <lineage>
        <taxon>Eukaryota</taxon>
        <taxon>Fungi</taxon>
        <taxon>Dikarya</taxon>
        <taxon>Basidiomycota</taxon>
        <taxon>Agaricomycotina</taxon>
        <taxon>Agaricomycetes</taxon>
        <taxon>Agaricomycetidae</taxon>
        <taxon>Agaricales</taxon>
        <taxon>Agaricineae</taxon>
        <taxon>Strophariaceae</taxon>
        <taxon>Hypholoma</taxon>
    </lineage>
</organism>
<dbReference type="OrthoDB" id="3004525at2759"/>
<sequence length="92" mass="10623">WRCQDCSLAEPLCRTCMRAAHTANPFHKIQKWCGQYFRAAELWEVGSYILVPHRSGEPYCDSIAFKKTELEKMEQQKDMAEQANPQCALPTT</sequence>
<protein>
    <submittedName>
        <fullName evidence="1">Uncharacterized protein</fullName>
    </submittedName>
</protein>
<dbReference type="OMA" id="YCDSIAF"/>
<proteinExistence type="predicted"/>
<name>A0A0D2LAR9_HYPSF</name>
<evidence type="ECO:0000313" key="2">
    <source>
        <dbReference type="Proteomes" id="UP000054270"/>
    </source>
</evidence>
<keyword evidence="2" id="KW-1185">Reference proteome</keyword>
<feature type="non-terminal residue" evidence="1">
    <location>
        <position position="1"/>
    </location>
</feature>
<feature type="non-terminal residue" evidence="1">
    <location>
        <position position="92"/>
    </location>
</feature>
<evidence type="ECO:0000313" key="1">
    <source>
        <dbReference type="EMBL" id="KJA24327.1"/>
    </source>
</evidence>
<gene>
    <name evidence="1" type="ORF">HYPSUDRAFT_105957</name>
</gene>